<evidence type="ECO:0000256" key="6">
    <source>
        <dbReference type="RuleBase" id="RU363069"/>
    </source>
</evidence>
<evidence type="ECO:0000259" key="7">
    <source>
        <dbReference type="Pfam" id="PF00149"/>
    </source>
</evidence>
<feature type="domain" description="Calcineurin-like phosphoesterase" evidence="7">
    <location>
        <begin position="1"/>
        <end position="232"/>
    </location>
</feature>
<evidence type="ECO:0000256" key="4">
    <source>
        <dbReference type="ARBA" id="ARBA00022801"/>
    </source>
</evidence>
<keyword evidence="4 6" id="KW-0378">Hydrolase</keyword>
<evidence type="ECO:0000313" key="8">
    <source>
        <dbReference type="EMBL" id="ABU57401.1"/>
    </source>
</evidence>
<dbReference type="InterPro" id="IPR041796">
    <property type="entry name" value="Mre11_N"/>
</dbReference>
<dbReference type="SUPFAM" id="SSF56300">
    <property type="entry name" value="Metallo-dependent phosphatases"/>
    <property type="match status" value="1"/>
</dbReference>
<evidence type="ECO:0000256" key="2">
    <source>
        <dbReference type="ARBA" id="ARBA00013365"/>
    </source>
</evidence>
<dbReference type="PANTHER" id="PTHR30337">
    <property type="entry name" value="COMPONENT OF ATP-DEPENDENT DSDNA EXONUCLEASE"/>
    <property type="match status" value="1"/>
</dbReference>
<name>A7NIU3_ROSCS</name>
<dbReference type="STRING" id="383372.Rcas_1304"/>
<gene>
    <name evidence="6" type="primary">sbcD</name>
    <name evidence="8" type="ordered locus">Rcas_1304</name>
</gene>
<accession>A7NIU3</accession>
<comment type="similarity">
    <text evidence="1 6">Belongs to the SbcD family.</text>
</comment>
<dbReference type="PANTHER" id="PTHR30337:SF0">
    <property type="entry name" value="NUCLEASE SBCCD SUBUNIT D"/>
    <property type="match status" value="1"/>
</dbReference>
<evidence type="ECO:0000256" key="1">
    <source>
        <dbReference type="ARBA" id="ARBA00010555"/>
    </source>
</evidence>
<proteinExistence type="inferred from homology"/>
<keyword evidence="6" id="KW-0235">DNA replication</keyword>
<dbReference type="GO" id="GO:0006310">
    <property type="term" value="P:DNA recombination"/>
    <property type="evidence" value="ECO:0007669"/>
    <property type="project" value="UniProtKB-KW"/>
</dbReference>
<dbReference type="NCBIfam" id="TIGR00619">
    <property type="entry name" value="sbcd"/>
    <property type="match status" value="1"/>
</dbReference>
<comment type="function">
    <text evidence="6">SbcCD cleaves DNA hairpin structures. These structures can inhibit DNA replication and are intermediates in certain DNA recombination reactions. The complex acts as a 3'-&gt;5' double strand exonuclease that can open hairpins. It also has a 5' single-strand endonuclease activity.</text>
</comment>
<dbReference type="InterPro" id="IPR029052">
    <property type="entry name" value="Metallo-depent_PP-like"/>
</dbReference>
<dbReference type="InterPro" id="IPR004593">
    <property type="entry name" value="SbcD"/>
</dbReference>
<dbReference type="Proteomes" id="UP000000263">
    <property type="component" value="Chromosome"/>
</dbReference>
<dbReference type="RefSeq" id="WP_012119831.1">
    <property type="nucleotide sequence ID" value="NC_009767.1"/>
</dbReference>
<comment type="subunit">
    <text evidence="6">Heterodimer of SbcC and SbcD.</text>
</comment>
<keyword evidence="3 6" id="KW-0540">Nuclease</keyword>
<keyword evidence="6" id="KW-0255">Endonuclease</keyword>
<dbReference type="OrthoDB" id="9773856at2"/>
<dbReference type="InterPro" id="IPR004843">
    <property type="entry name" value="Calcineurin-like_PHP"/>
</dbReference>
<sequence>MRLLHLADLHIGIENYGRVDPSTGLHSRLRDYLERLDEAIDVGLAEGVDAVLIAGDVYKNRTPNPTQQREFARRIHRLRACGLPVFILIGNHDVSPAAGRAHAVEIFDTLAVDGVTIADRPRIHTLQTRSGPLQVIALPWVTRHALLTKEELRMASFLEIETMLIERVERFLRQAADDLDPALPAVLTVHGTIDGATFGAERQVLLGRDLIYPRSLMALPNVDYVAMGHIHRHQALGDHPPVVYPGSIERIDFGEEDEDKGCVIVDLKAKGEAHWRFHKLAARPFVTIAVDVRSINDPMQRVLAAIERRSLRGAVVRVKIDARPEQADALQTEAIRRALDDAGAYVIAAVTVEVERSTRGRLGNSDASILDGLTPRRALELYLRQKTPPLSEERIAALLAAADELLAEGAQDRVELLS</sequence>
<dbReference type="Gene3D" id="3.60.21.10">
    <property type="match status" value="1"/>
</dbReference>
<dbReference type="GO" id="GO:0004519">
    <property type="term" value="F:endonuclease activity"/>
    <property type="evidence" value="ECO:0007669"/>
    <property type="project" value="UniProtKB-KW"/>
</dbReference>
<dbReference type="EMBL" id="CP000804">
    <property type="protein sequence ID" value="ABU57401.1"/>
    <property type="molecule type" value="Genomic_DNA"/>
</dbReference>
<protein>
    <recommendedName>
        <fullName evidence="2 6">Nuclease SbcCD subunit D</fullName>
    </recommendedName>
</protein>
<dbReference type="HOGENOM" id="CLU_038682_0_0_0"/>
<keyword evidence="6" id="KW-0233">DNA recombination</keyword>
<dbReference type="eggNOG" id="COG0420">
    <property type="taxonomic scope" value="Bacteria"/>
</dbReference>
<reference evidence="8 9" key="1">
    <citation type="submission" date="2007-08" db="EMBL/GenBank/DDBJ databases">
        <title>Complete sequence of Roseiflexus castenholzii DSM 13941.</title>
        <authorList>
            <consortium name="US DOE Joint Genome Institute"/>
            <person name="Copeland A."/>
            <person name="Lucas S."/>
            <person name="Lapidus A."/>
            <person name="Barry K."/>
            <person name="Glavina del Rio T."/>
            <person name="Dalin E."/>
            <person name="Tice H."/>
            <person name="Pitluck S."/>
            <person name="Thompson L.S."/>
            <person name="Brettin T."/>
            <person name="Bruce D."/>
            <person name="Detter J.C."/>
            <person name="Han C."/>
            <person name="Tapia R."/>
            <person name="Schmutz J."/>
            <person name="Larimer F."/>
            <person name="Land M."/>
            <person name="Hauser L."/>
            <person name="Kyrpides N."/>
            <person name="Mikhailova N."/>
            <person name="Bryant D.A."/>
            <person name="Hanada S."/>
            <person name="Tsukatani Y."/>
            <person name="Richardson P."/>
        </authorList>
    </citation>
    <scope>NUCLEOTIDE SEQUENCE [LARGE SCALE GENOMIC DNA]</scope>
    <source>
        <strain evidence="9">DSM 13941 / HLO8</strain>
    </source>
</reference>
<dbReference type="GO" id="GO:0006260">
    <property type="term" value="P:DNA replication"/>
    <property type="evidence" value="ECO:0007669"/>
    <property type="project" value="UniProtKB-KW"/>
</dbReference>
<dbReference type="Pfam" id="PF00149">
    <property type="entry name" value="Metallophos"/>
    <property type="match status" value="1"/>
</dbReference>
<dbReference type="CDD" id="cd00840">
    <property type="entry name" value="MPP_Mre11_N"/>
    <property type="match status" value="1"/>
</dbReference>
<dbReference type="InterPro" id="IPR050535">
    <property type="entry name" value="DNA_Repair-Maintenance_Comp"/>
</dbReference>
<keyword evidence="5 6" id="KW-0269">Exonuclease</keyword>
<dbReference type="GO" id="GO:0008408">
    <property type="term" value="F:3'-5' exonuclease activity"/>
    <property type="evidence" value="ECO:0007669"/>
    <property type="project" value="InterPro"/>
</dbReference>
<organism evidence="8 9">
    <name type="scientific">Roseiflexus castenholzii (strain DSM 13941 / HLO8)</name>
    <dbReference type="NCBI Taxonomy" id="383372"/>
    <lineage>
        <taxon>Bacteria</taxon>
        <taxon>Bacillati</taxon>
        <taxon>Chloroflexota</taxon>
        <taxon>Chloroflexia</taxon>
        <taxon>Chloroflexales</taxon>
        <taxon>Roseiflexineae</taxon>
        <taxon>Roseiflexaceae</taxon>
        <taxon>Roseiflexus</taxon>
    </lineage>
</organism>
<evidence type="ECO:0000256" key="5">
    <source>
        <dbReference type="ARBA" id="ARBA00022839"/>
    </source>
</evidence>
<dbReference type="AlphaFoldDB" id="A7NIU3"/>
<keyword evidence="9" id="KW-1185">Reference proteome</keyword>
<dbReference type="KEGG" id="rca:Rcas_1304"/>
<evidence type="ECO:0000256" key="3">
    <source>
        <dbReference type="ARBA" id="ARBA00022722"/>
    </source>
</evidence>
<evidence type="ECO:0000313" key="9">
    <source>
        <dbReference type="Proteomes" id="UP000000263"/>
    </source>
</evidence>